<dbReference type="OrthoDB" id="2364732at2759"/>
<accession>A1D829</accession>
<gene>
    <name evidence="1" type="ORF">NFIA_070440</name>
</gene>
<organism evidence="1 2">
    <name type="scientific">Neosartorya fischeri (strain ATCC 1020 / DSM 3700 / CBS 544.65 / FGSC A1164 / JCM 1740 / NRRL 181 / WB 181)</name>
    <name type="common">Aspergillus fischerianus</name>
    <dbReference type="NCBI Taxonomy" id="331117"/>
    <lineage>
        <taxon>Eukaryota</taxon>
        <taxon>Fungi</taxon>
        <taxon>Dikarya</taxon>
        <taxon>Ascomycota</taxon>
        <taxon>Pezizomycotina</taxon>
        <taxon>Eurotiomycetes</taxon>
        <taxon>Eurotiomycetidae</taxon>
        <taxon>Eurotiales</taxon>
        <taxon>Aspergillaceae</taxon>
        <taxon>Aspergillus</taxon>
        <taxon>Aspergillus subgen. Fumigati</taxon>
    </lineage>
</organism>
<dbReference type="EMBL" id="DS027690">
    <property type="protein sequence ID" value="EAW21873.1"/>
    <property type="molecule type" value="Genomic_DNA"/>
</dbReference>
<dbReference type="RefSeq" id="XP_001263770.1">
    <property type="nucleotide sequence ID" value="XM_001263769.1"/>
</dbReference>
<dbReference type="HOGENOM" id="CLU_1496633_0_0_1"/>
<proteinExistence type="predicted"/>
<dbReference type="Proteomes" id="UP000006702">
    <property type="component" value="Unassembled WGS sequence"/>
</dbReference>
<dbReference type="eggNOG" id="ENOG502S68H">
    <property type="taxonomic scope" value="Eukaryota"/>
</dbReference>
<evidence type="ECO:0000313" key="1">
    <source>
        <dbReference type="EMBL" id="EAW21873.1"/>
    </source>
</evidence>
<dbReference type="VEuPathDB" id="FungiDB:NFIA_070440"/>
<protein>
    <submittedName>
        <fullName evidence="1">Uncharacterized protein</fullName>
    </submittedName>
</protein>
<dbReference type="AlphaFoldDB" id="A1D829"/>
<evidence type="ECO:0000313" key="2">
    <source>
        <dbReference type="Proteomes" id="UP000006702"/>
    </source>
</evidence>
<dbReference type="KEGG" id="nfi:NFIA_070440"/>
<name>A1D829_NEOFI</name>
<dbReference type="GeneID" id="4590416"/>
<reference evidence="2" key="1">
    <citation type="journal article" date="2008" name="PLoS Genet.">
        <title>Genomic islands in the pathogenic filamentous fungus Aspergillus fumigatus.</title>
        <authorList>
            <person name="Fedorova N.D."/>
            <person name="Khaldi N."/>
            <person name="Joardar V.S."/>
            <person name="Maiti R."/>
            <person name="Amedeo P."/>
            <person name="Anderson M.J."/>
            <person name="Crabtree J."/>
            <person name="Silva J.C."/>
            <person name="Badger J.H."/>
            <person name="Albarraq A."/>
            <person name="Angiuoli S."/>
            <person name="Bussey H."/>
            <person name="Bowyer P."/>
            <person name="Cotty P.J."/>
            <person name="Dyer P.S."/>
            <person name="Egan A."/>
            <person name="Galens K."/>
            <person name="Fraser-Liggett C.M."/>
            <person name="Haas B.J."/>
            <person name="Inman J.M."/>
            <person name="Kent R."/>
            <person name="Lemieux S."/>
            <person name="Malavazi I."/>
            <person name="Orvis J."/>
            <person name="Roemer T."/>
            <person name="Ronning C.M."/>
            <person name="Sundaram J.P."/>
            <person name="Sutton G."/>
            <person name="Turner G."/>
            <person name="Venter J.C."/>
            <person name="White O.R."/>
            <person name="Whitty B.R."/>
            <person name="Youngman P."/>
            <person name="Wolfe K.H."/>
            <person name="Goldman G.H."/>
            <person name="Wortman J.R."/>
            <person name="Jiang B."/>
            <person name="Denning D.W."/>
            <person name="Nierman W.C."/>
        </authorList>
    </citation>
    <scope>NUCLEOTIDE SEQUENCE [LARGE SCALE GENOMIC DNA]</scope>
    <source>
        <strain evidence="2">ATCC 1020 / DSM 3700 / CBS 544.65 / FGSC A1164 / JCM 1740 / NRRL 181 / WB 181</strain>
    </source>
</reference>
<keyword evidence="2" id="KW-1185">Reference proteome</keyword>
<sequence>MGDRLTTEVADVLAQVLEEGNVPRFTLKEGNEPKLNPAAERCYKHGWLHRMQILRQPGYEKDVYFSSSNLRYSSEGKILSTGAQPKPIEAQYQDEFYRCFNKIAGRGVTICSEWSRTTNGRVNFYIPDKGWAVEIVREQDRINEHIMRFRKNGKYYPWVESGLIDDWIIVNCTTSMPTYG</sequence>